<dbReference type="GO" id="GO:0003774">
    <property type="term" value="F:cytoskeletal motor activity"/>
    <property type="evidence" value="ECO:0007669"/>
    <property type="project" value="InterPro"/>
</dbReference>
<evidence type="ECO:0000256" key="2">
    <source>
        <dbReference type="ARBA" id="ARBA00004651"/>
    </source>
</evidence>
<keyword evidence="14" id="KW-0969">Cilium</keyword>
<dbReference type="KEGG" id="dbr:Deba_0912"/>
<dbReference type="PIRSF" id="PIRSF004862">
    <property type="entry name" value="FliF"/>
    <property type="match status" value="1"/>
</dbReference>
<feature type="domain" description="Flagellar M-ring C-terminal" evidence="13">
    <location>
        <begin position="274"/>
        <end position="441"/>
    </location>
</feature>
<feature type="domain" description="Flagellar M-ring N-terminal" evidence="12">
    <location>
        <begin position="63"/>
        <end position="238"/>
    </location>
</feature>
<dbReference type="Pfam" id="PF08345">
    <property type="entry name" value="YscJ_FliF_C"/>
    <property type="match status" value="1"/>
</dbReference>
<dbReference type="STRING" id="644282.Deba_0912"/>
<dbReference type="InterPro" id="IPR045851">
    <property type="entry name" value="AMP-bd_C_sf"/>
</dbReference>
<evidence type="ECO:0000313" key="15">
    <source>
        <dbReference type="Proteomes" id="UP000009047"/>
    </source>
</evidence>
<sequence>MADNTPKKSPETAAARIDDEGASPQSGGVAGIIRDMPTGRKVAMLGLAALAAASLVAVFLWLNQPDYQTLFSGLSQQDASQVVNQLKDMKLDYKLESGGTTILVPEESVYEARLTLASAGLPRGTAGVGFEVFNEVQMGATDFVQRINYQRALQGELARTISSFGEVEDARVHIVLPRESLFVEDEKKPSAAVVVRLARGQSLSAGQIAGVVHLVAGSVPDLTDDRVTIVDTNGNLLYRKDVDTADFPAALTASQLDYQKNLERGFVAKVQSMLEEVLGPGRAVVRVNADIDFTRTSTTQDLFDPDQVAVRSETRASDKSINSGNMPIGSPDQRFTLAEANANPEEGQNQSKTDTENETTNYEISRTQKQVQKAIGGLQRLTVAVMIDGPYKDAADAEGNTTRSFAPRSAEEMQQLTELVRRAVGYDAQRGDQVTLANIPFQLPVGTDDMGVMTWEDYLKQWGKPALNIILALLFFLLVIRPALKMASRYVNARSELAAATRRVGPGEELPGGGMDEQAAALAESAMSRKIGVRDQILLVAQQDPERATAALRGWIHETE</sequence>
<keyword evidence="7 11" id="KW-0472">Membrane</keyword>
<feature type="compositionally biased region" description="Basic and acidic residues" evidence="10">
    <location>
        <begin position="1"/>
        <end position="10"/>
    </location>
</feature>
<keyword evidence="6 11" id="KW-1133">Transmembrane helix</keyword>
<dbReference type="GO" id="GO:0005886">
    <property type="term" value="C:plasma membrane"/>
    <property type="evidence" value="ECO:0007669"/>
    <property type="project" value="UniProtKB-SubCell"/>
</dbReference>
<evidence type="ECO:0000256" key="8">
    <source>
        <dbReference type="ARBA" id="ARBA00023143"/>
    </source>
</evidence>
<comment type="similarity">
    <text evidence="3 9">Belongs to the FliF family.</text>
</comment>
<dbReference type="PANTHER" id="PTHR30046:SF0">
    <property type="entry name" value="FLAGELLAR M-RING PROTEIN"/>
    <property type="match status" value="1"/>
</dbReference>
<dbReference type="OrthoDB" id="9807026at2"/>
<keyword evidence="4" id="KW-1003">Cell membrane</keyword>
<dbReference type="InterPro" id="IPR013556">
    <property type="entry name" value="Flag_M-ring_C"/>
</dbReference>
<feature type="region of interest" description="Disordered" evidence="10">
    <location>
        <begin position="310"/>
        <end position="361"/>
    </location>
</feature>
<dbReference type="EMBL" id="CP002085">
    <property type="protein sequence ID" value="ADK84282.1"/>
    <property type="molecule type" value="Genomic_DNA"/>
</dbReference>
<proteinExistence type="inferred from homology"/>
<dbReference type="eggNOG" id="COG1766">
    <property type="taxonomic scope" value="Bacteria"/>
</dbReference>
<accession>E1QFE6</accession>
<gene>
    <name evidence="14" type="ordered locus">Deba_0912</name>
</gene>
<evidence type="ECO:0000256" key="5">
    <source>
        <dbReference type="ARBA" id="ARBA00022692"/>
    </source>
</evidence>
<keyword evidence="5 11" id="KW-0812">Transmembrane</keyword>
<evidence type="ECO:0000313" key="14">
    <source>
        <dbReference type="EMBL" id="ADK84282.1"/>
    </source>
</evidence>
<evidence type="ECO:0000256" key="7">
    <source>
        <dbReference type="ARBA" id="ARBA00023136"/>
    </source>
</evidence>
<dbReference type="AlphaFoldDB" id="E1QFE6"/>
<evidence type="ECO:0000259" key="13">
    <source>
        <dbReference type="Pfam" id="PF08345"/>
    </source>
</evidence>
<evidence type="ECO:0000259" key="12">
    <source>
        <dbReference type="Pfam" id="PF01514"/>
    </source>
</evidence>
<keyword evidence="14" id="KW-0966">Cell projection</keyword>
<feature type="transmembrane region" description="Helical" evidence="11">
    <location>
        <begin position="42"/>
        <end position="62"/>
    </location>
</feature>
<dbReference type="NCBIfam" id="TIGR00206">
    <property type="entry name" value="fliF"/>
    <property type="match status" value="1"/>
</dbReference>
<dbReference type="InterPro" id="IPR043427">
    <property type="entry name" value="YscJ/FliF"/>
</dbReference>
<name>E1QFE6_DESB2</name>
<dbReference type="Gene3D" id="3.30.300.30">
    <property type="match status" value="1"/>
</dbReference>
<keyword evidence="14" id="KW-0282">Flagellum</keyword>
<dbReference type="GO" id="GO:0071973">
    <property type="term" value="P:bacterial-type flagellum-dependent cell motility"/>
    <property type="evidence" value="ECO:0007669"/>
    <property type="project" value="InterPro"/>
</dbReference>
<feature type="compositionally biased region" description="Polar residues" evidence="10">
    <location>
        <begin position="346"/>
        <end position="361"/>
    </location>
</feature>
<dbReference type="GO" id="GO:0009431">
    <property type="term" value="C:bacterial-type flagellum basal body, MS ring"/>
    <property type="evidence" value="ECO:0007669"/>
    <property type="project" value="InterPro"/>
</dbReference>
<evidence type="ECO:0000256" key="4">
    <source>
        <dbReference type="ARBA" id="ARBA00022475"/>
    </source>
</evidence>
<feature type="region of interest" description="Disordered" evidence="10">
    <location>
        <begin position="1"/>
        <end position="30"/>
    </location>
</feature>
<evidence type="ECO:0000256" key="10">
    <source>
        <dbReference type="SAM" id="MobiDB-lite"/>
    </source>
</evidence>
<dbReference type="Proteomes" id="UP000009047">
    <property type="component" value="Chromosome"/>
</dbReference>
<dbReference type="InterPro" id="IPR000067">
    <property type="entry name" value="FlgMring_FliF"/>
</dbReference>
<evidence type="ECO:0000256" key="1">
    <source>
        <dbReference type="ARBA" id="ARBA00004117"/>
    </source>
</evidence>
<evidence type="ECO:0000256" key="9">
    <source>
        <dbReference type="PIRNR" id="PIRNR004862"/>
    </source>
</evidence>
<evidence type="ECO:0000256" key="3">
    <source>
        <dbReference type="ARBA" id="ARBA00007971"/>
    </source>
</evidence>
<evidence type="ECO:0000256" key="6">
    <source>
        <dbReference type="ARBA" id="ARBA00022989"/>
    </source>
</evidence>
<protein>
    <recommendedName>
        <fullName evidence="9">Flagellar M-ring protein</fullName>
    </recommendedName>
</protein>
<organism evidence="14 15">
    <name type="scientific">Desulfarculus baarsii (strain ATCC 33931 / DSM 2075 / LMG 7858 / VKM B-1802 / 2st14)</name>
    <dbReference type="NCBI Taxonomy" id="644282"/>
    <lineage>
        <taxon>Bacteria</taxon>
        <taxon>Pseudomonadati</taxon>
        <taxon>Thermodesulfobacteriota</taxon>
        <taxon>Desulfarculia</taxon>
        <taxon>Desulfarculales</taxon>
        <taxon>Desulfarculaceae</taxon>
        <taxon>Desulfarculus</taxon>
    </lineage>
</organism>
<evidence type="ECO:0000256" key="11">
    <source>
        <dbReference type="SAM" id="Phobius"/>
    </source>
</evidence>
<reference evidence="14 15" key="1">
    <citation type="journal article" date="2010" name="Stand. Genomic Sci.">
        <title>Complete genome sequence of Desulfarculus baarsii type strain (2st14).</title>
        <authorList>
            <person name="Sun H."/>
            <person name="Spring S."/>
            <person name="Lapidus A."/>
            <person name="Davenport K."/>
            <person name="Del Rio T.G."/>
            <person name="Tice H."/>
            <person name="Nolan M."/>
            <person name="Copeland A."/>
            <person name="Cheng J.F."/>
            <person name="Lucas S."/>
            <person name="Tapia R."/>
            <person name="Goodwin L."/>
            <person name="Pitluck S."/>
            <person name="Ivanova N."/>
            <person name="Pagani I."/>
            <person name="Mavromatis K."/>
            <person name="Ovchinnikova G."/>
            <person name="Pati A."/>
            <person name="Chen A."/>
            <person name="Palaniappan K."/>
            <person name="Hauser L."/>
            <person name="Chang Y.J."/>
            <person name="Jeffries C.D."/>
            <person name="Detter J.C."/>
            <person name="Han C."/>
            <person name="Rohde M."/>
            <person name="Brambilla E."/>
            <person name="Goker M."/>
            <person name="Woyke T."/>
            <person name="Bristow J."/>
            <person name="Eisen J.A."/>
            <person name="Markowitz V."/>
            <person name="Hugenholtz P."/>
            <person name="Kyrpides N.C."/>
            <person name="Klenk H.P."/>
            <person name="Land M."/>
        </authorList>
    </citation>
    <scope>NUCLEOTIDE SEQUENCE [LARGE SCALE GENOMIC DNA]</scope>
    <source>
        <strain evidence="15">ATCC 33931 / DSM 2075 / LMG 7858 / VKM B-1802 / 2st14</strain>
    </source>
</reference>
<comment type="subcellular location">
    <subcellularLocation>
        <location evidence="1 9">Bacterial flagellum basal body</location>
    </subcellularLocation>
    <subcellularLocation>
        <location evidence="2">Cell membrane</location>
        <topology evidence="2">Multi-pass membrane protein</topology>
    </subcellularLocation>
</comment>
<dbReference type="RefSeq" id="WP_013257736.1">
    <property type="nucleotide sequence ID" value="NC_014365.1"/>
</dbReference>
<dbReference type="Pfam" id="PF01514">
    <property type="entry name" value="YscJ_FliF"/>
    <property type="match status" value="1"/>
</dbReference>
<dbReference type="HOGENOM" id="CLU_028108_1_1_7"/>
<dbReference type="InterPro" id="IPR006182">
    <property type="entry name" value="FliF_N_dom"/>
</dbReference>
<feature type="transmembrane region" description="Helical" evidence="11">
    <location>
        <begin position="466"/>
        <end position="484"/>
    </location>
</feature>
<keyword evidence="15" id="KW-1185">Reference proteome</keyword>
<keyword evidence="8 9" id="KW-0975">Bacterial flagellum</keyword>
<dbReference type="PRINTS" id="PR01009">
    <property type="entry name" value="FLGMRINGFLIF"/>
</dbReference>
<dbReference type="PANTHER" id="PTHR30046">
    <property type="entry name" value="FLAGELLAR M-RING PROTEIN"/>
    <property type="match status" value="1"/>
</dbReference>
<comment type="function">
    <text evidence="9">The M ring may be actively involved in energy transduction.</text>
</comment>